<evidence type="ECO:0000313" key="1">
    <source>
        <dbReference type="EMBL" id="RDX76717.1"/>
    </source>
</evidence>
<feature type="non-terminal residue" evidence="1">
    <location>
        <position position="1"/>
    </location>
</feature>
<protein>
    <submittedName>
        <fullName evidence="1">Uncharacterized protein</fullName>
    </submittedName>
</protein>
<dbReference type="EMBL" id="QJKJ01009409">
    <property type="protein sequence ID" value="RDX76717.1"/>
    <property type="molecule type" value="Genomic_DNA"/>
</dbReference>
<sequence length="123" mass="14511">MRYLLNSKARNFILYILIEVEYENVHNGKSSKEMCDFLALPYEVYPDSGDHMLQLLDLKNLSMVELLGILKFHEIKLRKDEGQQKGNFIVLKDHHPKPSKLNNILMKFLKKKVLIKMRPPLYP</sequence>
<organism evidence="1 2">
    <name type="scientific">Mucuna pruriens</name>
    <name type="common">Velvet bean</name>
    <name type="synonym">Dolichos pruriens</name>
    <dbReference type="NCBI Taxonomy" id="157652"/>
    <lineage>
        <taxon>Eukaryota</taxon>
        <taxon>Viridiplantae</taxon>
        <taxon>Streptophyta</taxon>
        <taxon>Embryophyta</taxon>
        <taxon>Tracheophyta</taxon>
        <taxon>Spermatophyta</taxon>
        <taxon>Magnoliopsida</taxon>
        <taxon>eudicotyledons</taxon>
        <taxon>Gunneridae</taxon>
        <taxon>Pentapetalae</taxon>
        <taxon>rosids</taxon>
        <taxon>fabids</taxon>
        <taxon>Fabales</taxon>
        <taxon>Fabaceae</taxon>
        <taxon>Papilionoideae</taxon>
        <taxon>50 kb inversion clade</taxon>
        <taxon>NPAAA clade</taxon>
        <taxon>indigoferoid/millettioid clade</taxon>
        <taxon>Phaseoleae</taxon>
        <taxon>Mucuna</taxon>
    </lineage>
</organism>
<evidence type="ECO:0000313" key="2">
    <source>
        <dbReference type="Proteomes" id="UP000257109"/>
    </source>
</evidence>
<dbReference type="AlphaFoldDB" id="A0A371FEI5"/>
<proteinExistence type="predicted"/>
<dbReference type="Proteomes" id="UP000257109">
    <property type="component" value="Unassembled WGS sequence"/>
</dbReference>
<name>A0A371FEI5_MUCPR</name>
<gene>
    <name evidence="1" type="ORF">CR513_43265</name>
</gene>
<comment type="caution">
    <text evidence="1">The sequence shown here is derived from an EMBL/GenBank/DDBJ whole genome shotgun (WGS) entry which is preliminary data.</text>
</comment>
<keyword evidence="2" id="KW-1185">Reference proteome</keyword>
<reference evidence="1" key="1">
    <citation type="submission" date="2018-05" db="EMBL/GenBank/DDBJ databases">
        <title>Draft genome of Mucuna pruriens seed.</title>
        <authorList>
            <person name="Nnadi N.E."/>
            <person name="Vos R."/>
            <person name="Hasami M.H."/>
            <person name="Devisetty U.K."/>
            <person name="Aguiy J.C."/>
        </authorList>
    </citation>
    <scope>NUCLEOTIDE SEQUENCE [LARGE SCALE GENOMIC DNA]</scope>
    <source>
        <strain evidence="1">JCA_2017</strain>
    </source>
</reference>
<accession>A0A371FEI5</accession>
<dbReference type="OrthoDB" id="1435362at2759"/>